<dbReference type="STRING" id="1266660.A0A1G4JDC8"/>
<proteinExistence type="predicted"/>
<reference evidence="4" key="1">
    <citation type="submission" date="2016-03" db="EMBL/GenBank/DDBJ databases">
        <authorList>
            <person name="Devillers H."/>
        </authorList>
    </citation>
    <scope>NUCLEOTIDE SEQUENCE [LARGE SCALE GENOMIC DNA]</scope>
</reference>
<evidence type="ECO:0000313" key="4">
    <source>
        <dbReference type="Proteomes" id="UP000190274"/>
    </source>
</evidence>
<dbReference type="GO" id="GO:0051237">
    <property type="term" value="P:maintenance of RNA location"/>
    <property type="evidence" value="ECO:0007669"/>
    <property type="project" value="EnsemblFungi"/>
</dbReference>
<sequence length="216" mass="24870">MQKSLGKRSLDVNGDLELPGKRSHSSNYRTFGKFPSKKPVLPIFERSGLLELESHNVKGVQLQHIEPYDRMSPATFYQKHVIPLHKQTHFRAMVCHDEDDSYHKTYDLFDRSSYLIGRRLSSEEENPEDLEEEKEVVLADIPIPEETCSKQHCVIQFRHRNGQLKAFVIDLDSSNGTLLNDNTLPRARYVELKSEDVLRFSTAESDSAYFLVFVAA</sequence>
<dbReference type="Gene3D" id="2.60.200.20">
    <property type="match status" value="1"/>
</dbReference>
<organism evidence="3 4">
    <name type="scientific">Lachancea dasiensis</name>
    <dbReference type="NCBI Taxonomy" id="1072105"/>
    <lineage>
        <taxon>Eukaryota</taxon>
        <taxon>Fungi</taxon>
        <taxon>Dikarya</taxon>
        <taxon>Ascomycota</taxon>
        <taxon>Saccharomycotina</taxon>
        <taxon>Saccharomycetes</taxon>
        <taxon>Saccharomycetales</taxon>
        <taxon>Saccharomycetaceae</taxon>
        <taxon>Lachancea</taxon>
    </lineage>
</organism>
<protein>
    <submittedName>
        <fullName evidence="3">LADA_0E08526g1_1</fullName>
    </submittedName>
</protein>
<gene>
    <name evidence="3" type="ORF">LADA_0E08526G</name>
</gene>
<dbReference type="SMART" id="SM00240">
    <property type="entry name" value="FHA"/>
    <property type="match status" value="1"/>
</dbReference>
<dbReference type="InterPro" id="IPR000253">
    <property type="entry name" value="FHA_dom"/>
</dbReference>
<dbReference type="SUPFAM" id="SSF49879">
    <property type="entry name" value="SMAD/FHA domain"/>
    <property type="match status" value="1"/>
</dbReference>
<dbReference type="PROSITE" id="PS50006">
    <property type="entry name" value="FHA_DOMAIN"/>
    <property type="match status" value="1"/>
</dbReference>
<evidence type="ECO:0000259" key="2">
    <source>
        <dbReference type="PROSITE" id="PS50006"/>
    </source>
</evidence>
<dbReference type="InterPro" id="IPR008984">
    <property type="entry name" value="SMAD_FHA_dom_sf"/>
</dbReference>
<dbReference type="GO" id="GO:0006406">
    <property type="term" value="P:mRNA export from nucleus"/>
    <property type="evidence" value="ECO:0007669"/>
    <property type="project" value="EnsemblFungi"/>
</dbReference>
<feature type="region of interest" description="Disordered" evidence="1">
    <location>
        <begin position="1"/>
        <end position="23"/>
    </location>
</feature>
<dbReference type="PANTHER" id="PTHR23308">
    <property type="entry name" value="NUCLEAR INHIBITOR OF PROTEIN PHOSPHATASE-1"/>
    <property type="match status" value="1"/>
</dbReference>
<feature type="domain" description="FHA" evidence="2">
    <location>
        <begin position="114"/>
        <end position="184"/>
    </location>
</feature>
<dbReference type="GO" id="GO:0070274">
    <property type="term" value="C:RES complex"/>
    <property type="evidence" value="ECO:0007669"/>
    <property type="project" value="EnsemblFungi"/>
</dbReference>
<dbReference type="Pfam" id="PF00498">
    <property type="entry name" value="FHA"/>
    <property type="match status" value="1"/>
</dbReference>
<dbReference type="AlphaFoldDB" id="A0A1G4JDC8"/>
<dbReference type="EMBL" id="LT598455">
    <property type="protein sequence ID" value="SCU88157.1"/>
    <property type="molecule type" value="Genomic_DNA"/>
</dbReference>
<evidence type="ECO:0000256" key="1">
    <source>
        <dbReference type="SAM" id="MobiDB-lite"/>
    </source>
</evidence>
<dbReference type="OrthoDB" id="444265at2759"/>
<accession>A0A1G4JDC8</accession>
<dbReference type="Proteomes" id="UP000190274">
    <property type="component" value="Chromosome E"/>
</dbReference>
<keyword evidence="4" id="KW-1185">Reference proteome</keyword>
<dbReference type="InterPro" id="IPR050923">
    <property type="entry name" value="Cell_Proc_Reg/RNA_Proc"/>
</dbReference>
<name>A0A1G4JDC8_9SACH</name>
<dbReference type="GO" id="GO:0000398">
    <property type="term" value="P:mRNA splicing, via spliceosome"/>
    <property type="evidence" value="ECO:0007669"/>
    <property type="project" value="EnsemblFungi"/>
</dbReference>
<evidence type="ECO:0000313" key="3">
    <source>
        <dbReference type="EMBL" id="SCU88157.1"/>
    </source>
</evidence>